<protein>
    <submittedName>
        <fullName evidence="2">Uncharacterized mitochondrial protein AtMg00810-like</fullName>
    </submittedName>
</protein>
<dbReference type="PANTHER" id="PTHR11439">
    <property type="entry name" value="GAG-POL-RELATED RETROTRANSPOSON"/>
    <property type="match status" value="1"/>
</dbReference>
<name>A0A1S4C4P9_TOBAC</name>
<dbReference type="AlphaFoldDB" id="A0A1S4C4P9"/>
<organism evidence="2">
    <name type="scientific">Nicotiana tabacum</name>
    <name type="common">Common tobacco</name>
    <dbReference type="NCBI Taxonomy" id="4097"/>
    <lineage>
        <taxon>Eukaryota</taxon>
        <taxon>Viridiplantae</taxon>
        <taxon>Streptophyta</taxon>
        <taxon>Embryophyta</taxon>
        <taxon>Tracheophyta</taxon>
        <taxon>Spermatophyta</taxon>
        <taxon>Magnoliopsida</taxon>
        <taxon>eudicotyledons</taxon>
        <taxon>Gunneridae</taxon>
        <taxon>Pentapetalae</taxon>
        <taxon>asterids</taxon>
        <taxon>lamiids</taxon>
        <taxon>Solanales</taxon>
        <taxon>Solanaceae</taxon>
        <taxon>Nicotianoideae</taxon>
        <taxon>Nicotianeae</taxon>
        <taxon>Nicotiana</taxon>
    </lineage>
</organism>
<dbReference type="OrthoDB" id="1729162at2759"/>
<dbReference type="PANTHER" id="PTHR11439:SF450">
    <property type="entry name" value="REVERSE TRANSCRIPTASE TY1_COPIA-TYPE DOMAIN-CONTAINING PROTEIN"/>
    <property type="match status" value="1"/>
</dbReference>
<dbReference type="Pfam" id="PF07727">
    <property type="entry name" value="RVT_2"/>
    <property type="match status" value="1"/>
</dbReference>
<dbReference type="PaxDb" id="4097-A0A1S4C4P9"/>
<gene>
    <name evidence="2" type="primary">LOC107815043</name>
</gene>
<dbReference type="SUPFAM" id="SSF56672">
    <property type="entry name" value="DNA/RNA polymerases"/>
    <property type="match status" value="1"/>
</dbReference>
<dbReference type="OMA" id="AWYERFA"/>
<reference evidence="2" key="1">
    <citation type="submission" date="2025-08" db="UniProtKB">
        <authorList>
            <consortium name="RefSeq"/>
        </authorList>
    </citation>
    <scope>IDENTIFICATION</scope>
</reference>
<evidence type="ECO:0000313" key="2">
    <source>
        <dbReference type="RefSeq" id="XP_016496044.1"/>
    </source>
</evidence>
<sequence length="243" mass="27082">MVEEYNALMTNNTWQLVLPPPNANVIGCRWVYRVKQRSDGSIERFKARLVAHGPVVKPVTIHTVLALAASKGWLIHQLNVKNAFLHGTLNELSKYIQDLLSRANLLFSKPVSIPFSSKESLHTSDSPPFSNPTLYRSLVGGLQYLTFTRPNIPFAVNQVSQFMHSPLEVHYTAVKCILRYLNGSLSHGLFIRGGSIDHLICYSDADWAGCPSTRRSTSAVQYVNTADQLADLLTKPLPSPRLL</sequence>
<evidence type="ECO:0000259" key="1">
    <source>
        <dbReference type="Pfam" id="PF07727"/>
    </source>
</evidence>
<dbReference type="InterPro" id="IPR013103">
    <property type="entry name" value="RVT_2"/>
</dbReference>
<accession>A0A1S4C4P9</accession>
<dbReference type="RefSeq" id="XP_016496044.1">
    <property type="nucleotide sequence ID" value="XM_016640558.1"/>
</dbReference>
<dbReference type="InterPro" id="IPR043502">
    <property type="entry name" value="DNA/RNA_pol_sf"/>
</dbReference>
<feature type="domain" description="Reverse transcriptase Ty1/copia-type" evidence="1">
    <location>
        <begin position="11"/>
        <end position="92"/>
    </location>
</feature>
<proteinExistence type="predicted"/>
<dbReference type="STRING" id="4097.A0A1S4C4P9"/>
<dbReference type="KEGG" id="nta:107815043"/>